<dbReference type="AlphaFoldDB" id="A0A6A6PNK1"/>
<accession>A0A6A6PNK1</accession>
<evidence type="ECO:0000313" key="1">
    <source>
        <dbReference type="EMBL" id="KAF2481485.1"/>
    </source>
</evidence>
<gene>
    <name evidence="1" type="ORF">BDY17DRAFT_189476</name>
</gene>
<protein>
    <submittedName>
        <fullName evidence="1">Uncharacterized protein</fullName>
    </submittedName>
</protein>
<keyword evidence="2" id="KW-1185">Reference proteome</keyword>
<sequence>MVLHIHLAPLHCCRRSDRDGWCHRASATLPCVNCRHVTLPNGGKLNSKLDAILRHYAGLTGLALLASPCPTIPSAMRTCSEVSMPTDCELLCKGARRGNATQGALKKNCRECMKVFETPSQATYYPIPVDNIVHFHILLPIDSCRPCPPLTVHGCCIVL</sequence>
<evidence type="ECO:0000313" key="2">
    <source>
        <dbReference type="Proteomes" id="UP000799767"/>
    </source>
</evidence>
<proteinExistence type="predicted"/>
<dbReference type="RefSeq" id="XP_033588055.1">
    <property type="nucleotide sequence ID" value="XM_033729995.1"/>
</dbReference>
<dbReference type="EMBL" id="MU001638">
    <property type="protein sequence ID" value="KAF2481485.1"/>
    <property type="molecule type" value="Genomic_DNA"/>
</dbReference>
<name>A0A6A6PNK1_9PEZI</name>
<dbReference type="Proteomes" id="UP000799767">
    <property type="component" value="Unassembled WGS sequence"/>
</dbReference>
<dbReference type="GeneID" id="54470997"/>
<reference evidence="1" key="1">
    <citation type="journal article" date="2020" name="Stud. Mycol.">
        <title>101 Dothideomycetes genomes: a test case for predicting lifestyles and emergence of pathogens.</title>
        <authorList>
            <person name="Haridas S."/>
            <person name="Albert R."/>
            <person name="Binder M."/>
            <person name="Bloem J."/>
            <person name="Labutti K."/>
            <person name="Salamov A."/>
            <person name="Andreopoulos B."/>
            <person name="Baker S."/>
            <person name="Barry K."/>
            <person name="Bills G."/>
            <person name="Bluhm B."/>
            <person name="Cannon C."/>
            <person name="Castanera R."/>
            <person name="Culley D."/>
            <person name="Daum C."/>
            <person name="Ezra D."/>
            <person name="Gonzalez J."/>
            <person name="Henrissat B."/>
            <person name="Kuo A."/>
            <person name="Liang C."/>
            <person name="Lipzen A."/>
            <person name="Lutzoni F."/>
            <person name="Magnuson J."/>
            <person name="Mondo S."/>
            <person name="Nolan M."/>
            <person name="Ohm R."/>
            <person name="Pangilinan J."/>
            <person name="Park H.-J."/>
            <person name="Ramirez L."/>
            <person name="Alfaro M."/>
            <person name="Sun H."/>
            <person name="Tritt A."/>
            <person name="Yoshinaga Y."/>
            <person name="Zwiers L.-H."/>
            <person name="Turgeon B."/>
            <person name="Goodwin S."/>
            <person name="Spatafora J."/>
            <person name="Crous P."/>
            <person name="Grigoriev I."/>
        </authorList>
    </citation>
    <scope>NUCLEOTIDE SEQUENCE</scope>
    <source>
        <strain evidence="1">CBS 113389</strain>
    </source>
</reference>
<organism evidence="1 2">
    <name type="scientific">Neohortaea acidophila</name>
    <dbReference type="NCBI Taxonomy" id="245834"/>
    <lineage>
        <taxon>Eukaryota</taxon>
        <taxon>Fungi</taxon>
        <taxon>Dikarya</taxon>
        <taxon>Ascomycota</taxon>
        <taxon>Pezizomycotina</taxon>
        <taxon>Dothideomycetes</taxon>
        <taxon>Dothideomycetidae</taxon>
        <taxon>Mycosphaerellales</taxon>
        <taxon>Teratosphaeriaceae</taxon>
        <taxon>Neohortaea</taxon>
    </lineage>
</organism>